<evidence type="ECO:0000256" key="2">
    <source>
        <dbReference type="ARBA" id="ARBA00022692"/>
    </source>
</evidence>
<dbReference type="EMBL" id="CP021106">
    <property type="protein sequence ID" value="ARO87126.1"/>
    <property type="molecule type" value="Genomic_DNA"/>
</dbReference>
<gene>
    <name evidence="7" type="ORF">EBAPG3_004715</name>
</gene>
<dbReference type="Gene3D" id="3.10.20.310">
    <property type="entry name" value="membrane protein fhac"/>
    <property type="match status" value="1"/>
</dbReference>
<dbReference type="AlphaFoldDB" id="A0A1W6SMV5"/>
<proteinExistence type="predicted"/>
<name>A0A1W6SMV5_9PROT</name>
<accession>A0A1W6SMV5</accession>
<evidence type="ECO:0000256" key="4">
    <source>
        <dbReference type="SAM" id="Phobius"/>
    </source>
</evidence>
<feature type="transmembrane region" description="Helical" evidence="4">
    <location>
        <begin position="53"/>
        <end position="71"/>
    </location>
</feature>
<keyword evidence="1" id="KW-1134">Transmembrane beta strand</keyword>
<keyword evidence="3" id="KW-0998">Cell outer membrane</keyword>
<keyword evidence="4" id="KW-1133">Transmembrane helix</keyword>
<dbReference type="InterPro" id="IPR013686">
    <property type="entry name" value="Polypept-transport_assoc_ShlB"/>
</dbReference>
<keyword evidence="8" id="KW-1185">Reference proteome</keyword>
<evidence type="ECO:0000313" key="7">
    <source>
        <dbReference type="EMBL" id="ARO87126.1"/>
    </source>
</evidence>
<evidence type="ECO:0008006" key="9">
    <source>
        <dbReference type="Google" id="ProtNLM"/>
    </source>
</evidence>
<feature type="domain" description="Haemolysin activator HlyB C-terminal" evidence="5">
    <location>
        <begin position="234"/>
        <end position="554"/>
    </location>
</feature>
<dbReference type="Pfam" id="PF03865">
    <property type="entry name" value="ShlB"/>
    <property type="match status" value="1"/>
</dbReference>
<dbReference type="GO" id="GO:0046819">
    <property type="term" value="P:protein secretion by the type V secretion system"/>
    <property type="evidence" value="ECO:0007669"/>
    <property type="project" value="TreeGrafter"/>
</dbReference>
<evidence type="ECO:0000256" key="3">
    <source>
        <dbReference type="ARBA" id="ARBA00023237"/>
    </source>
</evidence>
<dbReference type="GO" id="GO:0098046">
    <property type="term" value="C:type V protein secretion system complex"/>
    <property type="evidence" value="ECO:0007669"/>
    <property type="project" value="TreeGrafter"/>
</dbReference>
<keyword evidence="2 4" id="KW-0812">Transmembrane</keyword>
<feature type="transmembrane region" description="Helical" evidence="4">
    <location>
        <begin position="23"/>
        <end position="41"/>
    </location>
</feature>
<feature type="domain" description="Polypeptide-transport-associated ShlB-type" evidence="6">
    <location>
        <begin position="97"/>
        <end position="172"/>
    </location>
</feature>
<dbReference type="KEGG" id="nlc:EBAPG3_004715"/>
<evidence type="ECO:0000259" key="6">
    <source>
        <dbReference type="Pfam" id="PF08479"/>
    </source>
</evidence>
<reference evidence="7 8" key="1">
    <citation type="journal article" date="2015" name="Int. J. Syst. Evol. Microbiol.">
        <title>Nitrosospira lacus sp. nov., a psychrotolerant, ammonia-oxidizing bacterium from sandy lake sediment.</title>
        <authorList>
            <person name="Urakawa H."/>
            <person name="Garcia J.C."/>
            <person name="Nielsen J.L."/>
            <person name="Le V.Q."/>
            <person name="Kozlowski J.A."/>
            <person name="Stein L.Y."/>
            <person name="Lim C.K."/>
            <person name="Pommerening-Roser A."/>
            <person name="Martens-Habbena W."/>
            <person name="Stahl D.A."/>
            <person name="Klotz M.G."/>
        </authorList>
    </citation>
    <scope>NUCLEOTIDE SEQUENCE [LARGE SCALE GENOMIC DNA]</scope>
    <source>
        <strain evidence="7 8">APG3</strain>
    </source>
</reference>
<dbReference type="InterPro" id="IPR051544">
    <property type="entry name" value="TPS_OM_transporter"/>
</dbReference>
<evidence type="ECO:0000313" key="8">
    <source>
        <dbReference type="Proteomes" id="UP000012179"/>
    </source>
</evidence>
<dbReference type="GO" id="GO:0008320">
    <property type="term" value="F:protein transmembrane transporter activity"/>
    <property type="evidence" value="ECO:0007669"/>
    <property type="project" value="TreeGrafter"/>
</dbReference>
<dbReference type="PANTHER" id="PTHR34597">
    <property type="entry name" value="SLR1661 PROTEIN"/>
    <property type="match status" value="1"/>
</dbReference>
<sequence>MLTQFGALYIGHETYAVTQTGSGSLYAFGIITESAIISMSAEKMLDRQVFHNFRIFCLLALTAEFGFWSSVSVSAETPRSARETHGEVAEAEKKLIFDILDIQIEGNTVLSRMAVEKVIYPFMGEHKTIDDLEAARKALEQEYKDSGFVTVFVDIPEQDVKDGVVRLSVTEGKVGRLRIKDSRYYSLGRIREAVPSLAEGSVPNFPVVQKEMASLNRSAGLRVSPVLRAGTTPGTVDVDLNVKDRSPLYASVELNDRFSPNTSRLRLIGTLRYDNLWQRQHSLNIQYQTSPEKLDQVQVFSGTYLMGLGSSGIMLAVYGVHANSNVAVLGNTNVIGKGDIIGTRLVLPLTGLDNYYHSLSLGFDYKNFDQTVQLGTNRLVTPIRYFPISLQYSGTQQDTSGATQLGLGVNFSTRALSERKIECLPGFLEDQFECKRHGAQADFIYLRSDLHRQQTLPRGFILSGKVSAQIANQPLVNNEQFSAGGVETVRGYPESQLLGDNGFQGSVGLQTPRLPGSLLDWRLLVFVDGAYTNNYRRLDTDLSYSILSTGLGMRFKSPGSLRGLSGFSGALDFAWPLRNFRNSTTNIQTGDLRMHFKLLIEM</sequence>
<dbReference type="Gene3D" id="2.40.160.50">
    <property type="entry name" value="membrane protein fhac: a member of the omp85/tpsb transporter family"/>
    <property type="match status" value="1"/>
</dbReference>
<organism evidence="7 8">
    <name type="scientific">Nitrosospira lacus</name>
    <dbReference type="NCBI Taxonomy" id="1288494"/>
    <lineage>
        <taxon>Bacteria</taxon>
        <taxon>Pseudomonadati</taxon>
        <taxon>Pseudomonadota</taxon>
        <taxon>Betaproteobacteria</taxon>
        <taxon>Nitrosomonadales</taxon>
        <taxon>Nitrosomonadaceae</taxon>
        <taxon>Nitrosospira</taxon>
    </lineage>
</organism>
<dbReference type="eggNOG" id="COG2831">
    <property type="taxonomic scope" value="Bacteria"/>
</dbReference>
<evidence type="ECO:0000259" key="5">
    <source>
        <dbReference type="Pfam" id="PF03865"/>
    </source>
</evidence>
<dbReference type="PANTHER" id="PTHR34597:SF6">
    <property type="entry name" value="BLR6126 PROTEIN"/>
    <property type="match status" value="1"/>
</dbReference>
<keyword evidence="4" id="KW-0472">Membrane</keyword>
<dbReference type="Pfam" id="PF08479">
    <property type="entry name" value="POTRA_2"/>
    <property type="match status" value="1"/>
</dbReference>
<dbReference type="OrthoDB" id="5664954at2"/>
<dbReference type="Proteomes" id="UP000012179">
    <property type="component" value="Chromosome"/>
</dbReference>
<dbReference type="InterPro" id="IPR005565">
    <property type="entry name" value="Hemolysn_activator_HlyB_C"/>
</dbReference>
<protein>
    <recommendedName>
        <fullName evidence="9">POTRA domain-containing protein</fullName>
    </recommendedName>
</protein>
<evidence type="ECO:0000256" key="1">
    <source>
        <dbReference type="ARBA" id="ARBA00022452"/>
    </source>
</evidence>